<accession>A0A2P2J1F7</accession>
<organism evidence="1">
    <name type="scientific">Rhizophora mucronata</name>
    <name type="common">Asiatic mangrove</name>
    <dbReference type="NCBI Taxonomy" id="61149"/>
    <lineage>
        <taxon>Eukaryota</taxon>
        <taxon>Viridiplantae</taxon>
        <taxon>Streptophyta</taxon>
        <taxon>Embryophyta</taxon>
        <taxon>Tracheophyta</taxon>
        <taxon>Spermatophyta</taxon>
        <taxon>Magnoliopsida</taxon>
        <taxon>eudicotyledons</taxon>
        <taxon>Gunneridae</taxon>
        <taxon>Pentapetalae</taxon>
        <taxon>rosids</taxon>
        <taxon>fabids</taxon>
        <taxon>Malpighiales</taxon>
        <taxon>Rhizophoraceae</taxon>
        <taxon>Rhizophora</taxon>
    </lineage>
</organism>
<reference evidence="1" key="1">
    <citation type="submission" date="2018-02" db="EMBL/GenBank/DDBJ databases">
        <title>Rhizophora mucronata_Transcriptome.</title>
        <authorList>
            <person name="Meera S.P."/>
            <person name="Sreeshan A."/>
            <person name="Augustine A."/>
        </authorList>
    </citation>
    <scope>NUCLEOTIDE SEQUENCE</scope>
    <source>
        <tissue evidence="1">Leaf</tissue>
    </source>
</reference>
<name>A0A2P2J1F7_RHIMU</name>
<sequence length="27" mass="3390">MVEVKERTKTRFHPKRVLYGLRKLKYI</sequence>
<evidence type="ECO:0000313" key="1">
    <source>
        <dbReference type="EMBL" id="MBW87281.1"/>
    </source>
</evidence>
<dbReference type="EMBL" id="GGEC01006798">
    <property type="protein sequence ID" value="MBW87281.1"/>
    <property type="molecule type" value="Transcribed_RNA"/>
</dbReference>
<dbReference type="AlphaFoldDB" id="A0A2P2J1F7"/>
<protein>
    <submittedName>
        <fullName evidence="1">Uncharacterized protein</fullName>
    </submittedName>
</protein>
<proteinExistence type="predicted"/>